<sequence length="390" mass="42362">MEQSMSPEDLKADIGSSLQGTTTALLALATLFSGLRFWARYAVRASFGSDDWMVVGALVSVFVTGAINYAMISYGLGRHAGTLSQDDLVSFFKLLLAFECVYVTAVMMVKLAVLAMYLRIFPSHGFRTGAAMIASIVVAWWIAIVAVCIWQCNPIKKAWLPWIEGTCINLKASFIGNAIPNILTDVAILAMPVGQVWKLQVTLAQKASLLFIFLLGGFVLFASIYRFTTIMQFDILDTTFTLATACTWCVVEVSCAVISACLPTLRPLMSKISSQFGSLTGRSRPSENDSSRVTELVTIGGTGGQRSQRGKLDQFQRIEHDPYDISTVVTRSQSAEEVNNSDKSSAESMPKLGNGIRVAITHGVHQTARTEMGSSHSQGSNYPLSGHNVL</sequence>
<dbReference type="AlphaFoldDB" id="A0A136ISK2"/>
<name>A0A136ISK2_9PEZI</name>
<evidence type="ECO:0000256" key="3">
    <source>
        <dbReference type="ARBA" id="ARBA00022989"/>
    </source>
</evidence>
<feature type="transmembrane region" description="Helical" evidence="7">
    <location>
        <begin position="20"/>
        <end position="39"/>
    </location>
</feature>
<dbReference type="GO" id="GO:0016020">
    <property type="term" value="C:membrane"/>
    <property type="evidence" value="ECO:0007669"/>
    <property type="project" value="UniProtKB-SubCell"/>
</dbReference>
<evidence type="ECO:0000259" key="8">
    <source>
        <dbReference type="Pfam" id="PF20684"/>
    </source>
</evidence>
<feature type="transmembrane region" description="Helical" evidence="7">
    <location>
        <begin position="130"/>
        <end position="152"/>
    </location>
</feature>
<dbReference type="Proteomes" id="UP000070501">
    <property type="component" value="Unassembled WGS sequence"/>
</dbReference>
<feature type="region of interest" description="Disordered" evidence="6">
    <location>
        <begin position="367"/>
        <end position="390"/>
    </location>
</feature>
<accession>A0A136ISK2</accession>
<feature type="region of interest" description="Disordered" evidence="6">
    <location>
        <begin position="329"/>
        <end position="350"/>
    </location>
</feature>
<feature type="compositionally biased region" description="Polar residues" evidence="6">
    <location>
        <begin position="367"/>
        <end position="383"/>
    </location>
</feature>
<proteinExistence type="inferred from homology"/>
<feature type="transmembrane region" description="Helical" evidence="7">
    <location>
        <begin position="51"/>
        <end position="74"/>
    </location>
</feature>
<evidence type="ECO:0000313" key="10">
    <source>
        <dbReference type="Proteomes" id="UP000070501"/>
    </source>
</evidence>
<organism evidence="9 10">
    <name type="scientific">Microdochium bolleyi</name>
    <dbReference type="NCBI Taxonomy" id="196109"/>
    <lineage>
        <taxon>Eukaryota</taxon>
        <taxon>Fungi</taxon>
        <taxon>Dikarya</taxon>
        <taxon>Ascomycota</taxon>
        <taxon>Pezizomycotina</taxon>
        <taxon>Sordariomycetes</taxon>
        <taxon>Xylariomycetidae</taxon>
        <taxon>Xylariales</taxon>
        <taxon>Microdochiaceae</taxon>
        <taxon>Microdochium</taxon>
    </lineage>
</organism>
<dbReference type="InParanoid" id="A0A136ISK2"/>
<evidence type="ECO:0000256" key="1">
    <source>
        <dbReference type="ARBA" id="ARBA00004141"/>
    </source>
</evidence>
<dbReference type="EMBL" id="KQ964260">
    <property type="protein sequence ID" value="KXJ87930.1"/>
    <property type="molecule type" value="Genomic_DNA"/>
</dbReference>
<keyword evidence="10" id="KW-1185">Reference proteome</keyword>
<evidence type="ECO:0000256" key="7">
    <source>
        <dbReference type="SAM" id="Phobius"/>
    </source>
</evidence>
<keyword evidence="2 7" id="KW-0812">Transmembrane</keyword>
<evidence type="ECO:0000256" key="5">
    <source>
        <dbReference type="ARBA" id="ARBA00038359"/>
    </source>
</evidence>
<evidence type="ECO:0000313" key="9">
    <source>
        <dbReference type="EMBL" id="KXJ87930.1"/>
    </source>
</evidence>
<dbReference type="OrthoDB" id="3934549at2759"/>
<dbReference type="PANTHER" id="PTHR33048">
    <property type="entry name" value="PTH11-LIKE INTEGRAL MEMBRANE PROTEIN (AFU_ORTHOLOGUE AFUA_5G11245)"/>
    <property type="match status" value="1"/>
</dbReference>
<feature type="transmembrane region" description="Helical" evidence="7">
    <location>
        <begin position="94"/>
        <end position="118"/>
    </location>
</feature>
<evidence type="ECO:0000256" key="2">
    <source>
        <dbReference type="ARBA" id="ARBA00022692"/>
    </source>
</evidence>
<comment type="similarity">
    <text evidence="5">Belongs to the SAT4 family.</text>
</comment>
<keyword evidence="3 7" id="KW-1133">Transmembrane helix</keyword>
<evidence type="ECO:0000256" key="6">
    <source>
        <dbReference type="SAM" id="MobiDB-lite"/>
    </source>
</evidence>
<feature type="transmembrane region" description="Helical" evidence="7">
    <location>
        <begin position="240"/>
        <end position="265"/>
    </location>
</feature>
<dbReference type="STRING" id="196109.A0A136ISK2"/>
<keyword evidence="4 7" id="KW-0472">Membrane</keyword>
<gene>
    <name evidence="9" type="ORF">Micbo1qcDRAFT_123916</name>
</gene>
<feature type="domain" description="Rhodopsin" evidence="8">
    <location>
        <begin position="35"/>
        <end position="271"/>
    </location>
</feature>
<dbReference type="InterPro" id="IPR052337">
    <property type="entry name" value="SAT4-like"/>
</dbReference>
<dbReference type="PANTHER" id="PTHR33048:SF47">
    <property type="entry name" value="INTEGRAL MEMBRANE PROTEIN-RELATED"/>
    <property type="match status" value="1"/>
</dbReference>
<feature type="transmembrane region" description="Helical" evidence="7">
    <location>
        <begin position="209"/>
        <end position="228"/>
    </location>
</feature>
<dbReference type="Pfam" id="PF20684">
    <property type="entry name" value="Fung_rhodopsin"/>
    <property type="match status" value="1"/>
</dbReference>
<dbReference type="InterPro" id="IPR049326">
    <property type="entry name" value="Rhodopsin_dom_fungi"/>
</dbReference>
<feature type="compositionally biased region" description="Polar residues" evidence="6">
    <location>
        <begin position="329"/>
        <end position="347"/>
    </location>
</feature>
<evidence type="ECO:0000256" key="4">
    <source>
        <dbReference type="ARBA" id="ARBA00023136"/>
    </source>
</evidence>
<reference evidence="10" key="1">
    <citation type="submission" date="2016-02" db="EMBL/GenBank/DDBJ databases">
        <title>Draft genome sequence of Microdochium bolleyi, a fungal endophyte of beachgrass.</title>
        <authorList>
            <consortium name="DOE Joint Genome Institute"/>
            <person name="David A.S."/>
            <person name="May G."/>
            <person name="Haridas S."/>
            <person name="Lim J."/>
            <person name="Wang M."/>
            <person name="Labutti K."/>
            <person name="Lipzen A."/>
            <person name="Barry K."/>
            <person name="Grigoriev I.V."/>
        </authorList>
    </citation>
    <scope>NUCLEOTIDE SEQUENCE [LARGE SCALE GENOMIC DNA]</scope>
    <source>
        <strain evidence="10">J235TASD1</strain>
    </source>
</reference>
<protein>
    <recommendedName>
        <fullName evidence="8">Rhodopsin domain-containing protein</fullName>
    </recommendedName>
</protein>
<comment type="subcellular location">
    <subcellularLocation>
        <location evidence="1">Membrane</location>
        <topology evidence="1">Multi-pass membrane protein</topology>
    </subcellularLocation>
</comment>